<dbReference type="EMBL" id="SLWL01000003">
    <property type="protein sequence ID" value="TCO14549.1"/>
    <property type="molecule type" value="Genomic_DNA"/>
</dbReference>
<keyword evidence="3" id="KW-1185">Reference proteome</keyword>
<dbReference type="AlphaFoldDB" id="A0A4R2GUS8"/>
<dbReference type="Proteomes" id="UP000294881">
    <property type="component" value="Unassembled WGS sequence"/>
</dbReference>
<proteinExistence type="predicted"/>
<name>A0A4R2GUS8_9HYPH</name>
<evidence type="ECO:0000256" key="1">
    <source>
        <dbReference type="SAM" id="SignalP"/>
    </source>
</evidence>
<comment type="caution">
    <text evidence="2">The sequence shown here is derived from an EMBL/GenBank/DDBJ whole genome shotgun (WGS) entry which is preliminary data.</text>
</comment>
<feature type="signal peptide" evidence="1">
    <location>
        <begin position="1"/>
        <end position="21"/>
    </location>
</feature>
<accession>A0A4R2GUS8</accession>
<gene>
    <name evidence="2" type="ORF">EV666_10356</name>
</gene>
<protein>
    <submittedName>
        <fullName evidence="2">Uncharacterized protein</fullName>
    </submittedName>
</protein>
<evidence type="ECO:0000313" key="2">
    <source>
        <dbReference type="EMBL" id="TCO14549.1"/>
    </source>
</evidence>
<evidence type="ECO:0000313" key="3">
    <source>
        <dbReference type="Proteomes" id="UP000294881"/>
    </source>
</evidence>
<reference evidence="2 3" key="1">
    <citation type="submission" date="2019-03" db="EMBL/GenBank/DDBJ databases">
        <title>Genomic Encyclopedia of Type Strains, Phase IV (KMG-IV): sequencing the most valuable type-strain genomes for metagenomic binning, comparative biology and taxonomic classification.</title>
        <authorList>
            <person name="Goeker M."/>
        </authorList>
    </citation>
    <scope>NUCLEOTIDE SEQUENCE [LARGE SCALE GENOMIC DNA]</scope>
    <source>
        <strain evidence="2 3">DSM 22958</strain>
    </source>
</reference>
<dbReference type="RefSeq" id="WP_132003921.1">
    <property type="nucleotide sequence ID" value="NZ_JBHUNN010000002.1"/>
</dbReference>
<feature type="chain" id="PRO_5020529389" evidence="1">
    <location>
        <begin position="22"/>
        <end position="70"/>
    </location>
</feature>
<organism evidence="2 3">
    <name type="scientific">Camelimonas lactis</name>
    <dbReference type="NCBI Taxonomy" id="659006"/>
    <lineage>
        <taxon>Bacteria</taxon>
        <taxon>Pseudomonadati</taxon>
        <taxon>Pseudomonadota</taxon>
        <taxon>Alphaproteobacteria</taxon>
        <taxon>Hyphomicrobiales</taxon>
        <taxon>Chelatococcaceae</taxon>
        <taxon>Camelimonas</taxon>
    </lineage>
</organism>
<keyword evidence="1" id="KW-0732">Signal</keyword>
<sequence>MLRPVIWALMMLAGSASVAAAAPEDSTEQEVIYCQSYCMARHPLRPDKYEQCTYNCLARHRQIRHGRRGY</sequence>